<dbReference type="GO" id="GO:0003677">
    <property type="term" value="F:DNA binding"/>
    <property type="evidence" value="ECO:0007669"/>
    <property type="project" value="InterPro"/>
</dbReference>
<dbReference type="PANTHER" id="PTHR31912">
    <property type="entry name" value="IP13529P"/>
    <property type="match status" value="1"/>
</dbReference>
<evidence type="ECO:0000256" key="1">
    <source>
        <dbReference type="SAM" id="MobiDB-lite"/>
    </source>
</evidence>
<gene>
    <name evidence="2" type="ORF">D9613_012183</name>
</gene>
<feature type="region of interest" description="Disordered" evidence="1">
    <location>
        <begin position="702"/>
        <end position="737"/>
    </location>
</feature>
<feature type="region of interest" description="Disordered" evidence="1">
    <location>
        <begin position="204"/>
        <end position="241"/>
    </location>
</feature>
<feature type="compositionally biased region" description="Polar residues" evidence="1">
    <location>
        <begin position="1852"/>
        <end position="1864"/>
    </location>
</feature>
<dbReference type="EMBL" id="JAACJL010000004">
    <property type="protein sequence ID" value="KAF4621813.1"/>
    <property type="molecule type" value="Genomic_DNA"/>
</dbReference>
<protein>
    <submittedName>
        <fullName evidence="2">Uncharacterized protein</fullName>
    </submittedName>
</protein>
<comment type="caution">
    <text evidence="2">The sequence shown here is derived from an EMBL/GenBank/DDBJ whole genome shotgun (WGS) entry which is preliminary data.</text>
</comment>
<name>A0A8H4R3N4_9AGAR</name>
<reference evidence="2 3" key="1">
    <citation type="submission" date="2019-12" db="EMBL/GenBank/DDBJ databases">
        <authorList>
            <person name="Floudas D."/>
            <person name="Bentzer J."/>
            <person name="Ahren D."/>
            <person name="Johansson T."/>
            <person name="Persson P."/>
            <person name="Tunlid A."/>
        </authorList>
    </citation>
    <scope>NUCLEOTIDE SEQUENCE [LARGE SCALE GENOMIC DNA]</scope>
    <source>
        <strain evidence="2 3">CBS 102.39</strain>
    </source>
</reference>
<sequence length="1897" mass="211900">MGVTGRRREVEEALDDGREIGGRVGARNKKGMAVTLSRCLCMSSRMTCSTCSYLSACLLSLTDPQAAAQFGPIPHFRFRCEEVACTSVQGQQAVRECEEMRRPQWDSFKLAQGHDAAAKISLLPPTDNDGRPLIPRDQYLVQLDAVKRKDPLRDACTALGITYRKTANLDQLRAELVNYCSLPFDLDELVVAYGVDGAPAEELLGYDDDEDDDEDEEGAMVAAGDESDDDGMGGGPRRGEDYNQFKTRIRLQETQRAEKLRRPGGLLSRVSALLRPKRTRKGVDIPGTFIGASHIKKLYFGALRVRKEQDAKNPALAHTRPAVSIHVWDALRSRMNEAIRRSRHGLVPGEDAPDITANTFLQNITDEQMIEVGQGFLKHRELRSVINGHSAWTAQNASGNRGDDFRALLLAELQPTTFLHPNKSTAIWAVLGCQGEEKAGASRGMRTKVNPVYSVFIAHHDPTQCSLGAFSFYHHFLHGVVNITSQLDIDWSVNKSWRMIRVLHGKKSLSTPYHEQSLYNAYKKTFRNCRPRVQDHRTSPMAHAWLQTRKNGSQHTVDGRVLYSCRVCNDGRTHELRKFDAHEATRKHCSNLVSFERNPTPPIADEVLVEDSVRHLIDSFIRDPEEHPYPLEHPSLPPGVDLGSHPRTTSAVTGIDYHLWLISEDTTAEKSYEDRLKEDVGRALRHYIDDSIIEDYDNPFGSDLEGDASTADPLPEDLDDSLPRKRARGNDTDPQTARNWYPWPDRITCTLDVLMHLPRSVFSRKQLDLFLWLLRVNKVDDVPSIRKMTTLHKALQNICGIQTKERVGRLGHCYHINDLHQMLAQEMCNPKVRSVLHFYPEDAGERLAEARQGSRWLHDLLLDEATPMIRVHDDFYIFEPTMLRDGSVCVPIRCFTRQDPTSGKDIFYCRAWMLEPRFASLPDAQSGWVVRQDRVVEVSQSNLLKSFPALVRDFSRFQIPDPRSILGVSRSEGNRTNGESLEPWSLTDPVVGNRWRSLSKGHRTLALPLWVYCDDTSGNTSKKWNEHNSFLFSLSGLPREDAAKEYNVHFLCTSNLAPPLEMMEGVVDQIEDGQKKGIWAWDCINKEPVLVFPSVLALLGDNPVYSEFACHIGLTGKYFCRTCWVKGTDAQDAANVVPAATDAPESLPPNPPPSISSSVPEFENSGANAHGVGFDNPLDHAAGAHVSRTHAPPPSVTSSVGDIGSEVDFDGTPVPHIAKLNALKPRGRFKESMQAMVTRIKTFLKPAKLRTRSETMKILDSYFEKAQHTHTKTRLRDARRDTGIMDTVQEYFIEKLQAAYEGKSNKEAALAAAVSTLPSDITSPVWRLSGLDPHQDTPVEILHVVLLGFVKYFWRDLVKNRLSTDEERSILIIRLNDLDVSGLEIPKLAGKTLVRYAGSLTGRDFRAIAQVAPFVIYGLVSEDIYEAWVSLSALVPLIWQPVILNATSYLTTLEAEIHNFLLKTARWSTSWFNKAKFHIATHLPEHVRRFGPAILFATEAFESFNAVIRAKSVHSNRPAPSRDIALAFGQGNHVRHLFSGGYFVPRLDTPKDGESDPVHEDPTPELLAQADWQRIGPAASVMIGNDRIPQGYLGLAVNSHTHPGQCENDSTPARPFNATLTWQKFPNILTPARGSATNANDVPELFITSSKMRLLNGDTCPIGQYVILQQRSAEIYGDNRKLGLPDGILIQTAFQIAAPESGPGAALRMPRLALADQWSFVHFSDILCTVNTQHSCLQYDCRPTGFRHVYQDRVQTGTRVSIQHSGNLGDKILNTAQMRDTIYVQQFRIPSTPLDEDTIVVESVARTIDQRRAASDLKGNTTATRLRGQAQLGGQGAAARGGAPISRGRGYQRQSGTRRLSPSGRQAPGAREGQRRESNRRNTLLLPGEGVIDFTNT</sequence>
<evidence type="ECO:0000313" key="3">
    <source>
        <dbReference type="Proteomes" id="UP000521872"/>
    </source>
</evidence>
<feature type="region of interest" description="Disordered" evidence="1">
    <location>
        <begin position="1827"/>
        <end position="1897"/>
    </location>
</feature>
<proteinExistence type="predicted"/>
<evidence type="ECO:0000313" key="2">
    <source>
        <dbReference type="EMBL" id="KAF4621813.1"/>
    </source>
</evidence>
<feature type="compositionally biased region" description="Acidic residues" evidence="1">
    <location>
        <begin position="204"/>
        <end position="218"/>
    </location>
</feature>
<dbReference type="Gene3D" id="1.10.443.20">
    <property type="entry name" value="Centromere DNA-binding protein complex CBF3 subunit, domain 2"/>
    <property type="match status" value="1"/>
</dbReference>
<dbReference type="Proteomes" id="UP000521872">
    <property type="component" value="Unassembled WGS sequence"/>
</dbReference>
<organism evidence="2 3">
    <name type="scientific">Agrocybe pediades</name>
    <dbReference type="NCBI Taxonomy" id="84607"/>
    <lineage>
        <taxon>Eukaryota</taxon>
        <taxon>Fungi</taxon>
        <taxon>Dikarya</taxon>
        <taxon>Basidiomycota</taxon>
        <taxon>Agaricomycotina</taxon>
        <taxon>Agaricomycetes</taxon>
        <taxon>Agaricomycetidae</taxon>
        <taxon>Agaricales</taxon>
        <taxon>Agaricineae</taxon>
        <taxon>Strophariaceae</taxon>
        <taxon>Agrocybe</taxon>
    </lineage>
</organism>
<dbReference type="PANTHER" id="PTHR31912:SF34">
    <property type="entry name" value="NOTOCHORD-RELATED PROTEIN"/>
    <property type="match status" value="1"/>
</dbReference>
<keyword evidence="3" id="KW-1185">Reference proteome</keyword>
<accession>A0A8H4R3N4</accession>
<dbReference type="InterPro" id="IPR038279">
    <property type="entry name" value="Ndc10_dom2_sf"/>
</dbReference>
<feature type="region of interest" description="Disordered" evidence="1">
    <location>
        <begin position="1140"/>
        <end position="1204"/>
    </location>
</feature>